<reference evidence="1 2" key="1">
    <citation type="journal article" date="2020" name="ISME J.">
        <title>Uncovering the hidden diversity of litter-decomposition mechanisms in mushroom-forming fungi.</title>
        <authorList>
            <person name="Floudas D."/>
            <person name="Bentzer J."/>
            <person name="Ahren D."/>
            <person name="Johansson T."/>
            <person name="Persson P."/>
            <person name="Tunlid A."/>
        </authorList>
    </citation>
    <scope>NUCLEOTIDE SEQUENCE [LARGE SCALE GENOMIC DNA]</scope>
    <source>
        <strain evidence="1 2">CBS 406.79</strain>
    </source>
</reference>
<evidence type="ECO:0000313" key="1">
    <source>
        <dbReference type="EMBL" id="KAF5370251.1"/>
    </source>
</evidence>
<accession>A0A8H5LUX6</accession>
<evidence type="ECO:0000313" key="2">
    <source>
        <dbReference type="Proteomes" id="UP000518752"/>
    </source>
</evidence>
<dbReference type="Proteomes" id="UP000518752">
    <property type="component" value="Unassembled WGS sequence"/>
</dbReference>
<organism evidence="1 2">
    <name type="scientific">Collybiopsis confluens</name>
    <dbReference type="NCBI Taxonomy" id="2823264"/>
    <lineage>
        <taxon>Eukaryota</taxon>
        <taxon>Fungi</taxon>
        <taxon>Dikarya</taxon>
        <taxon>Basidiomycota</taxon>
        <taxon>Agaricomycotina</taxon>
        <taxon>Agaricomycetes</taxon>
        <taxon>Agaricomycetidae</taxon>
        <taxon>Agaricales</taxon>
        <taxon>Marasmiineae</taxon>
        <taxon>Omphalotaceae</taxon>
        <taxon>Collybiopsis</taxon>
    </lineage>
</organism>
<comment type="caution">
    <text evidence="1">The sequence shown here is derived from an EMBL/GenBank/DDBJ whole genome shotgun (WGS) entry which is preliminary data.</text>
</comment>
<protein>
    <submittedName>
        <fullName evidence="1">Uncharacterized protein</fullName>
    </submittedName>
</protein>
<gene>
    <name evidence="1" type="ORF">D9757_012022</name>
</gene>
<name>A0A8H5LUX6_9AGAR</name>
<proteinExistence type="predicted"/>
<dbReference type="AlphaFoldDB" id="A0A8H5LUX6"/>
<dbReference type="EMBL" id="JAACJN010000123">
    <property type="protein sequence ID" value="KAF5370251.1"/>
    <property type="molecule type" value="Genomic_DNA"/>
</dbReference>
<keyword evidence="2" id="KW-1185">Reference proteome</keyword>
<sequence>MARPAGPAVAMVLEIAEVLLKEYFYQFNLAFNFVGYLRSTYIFLTRTTDSSAVDLFQYTEPPAISSHSREFQH</sequence>